<sequence>MDDGFESANSSAAGRYQFIRSTFINVYRAAYLAVDPSDDEIWALRLDVSVQERLMDHSLDQYERALGRAGLPVTSGNLYLIHFFGQRTATHLLRADRDSPLADHVSEKVLAVNPFLGGKTVGEAVEDIRGRVGDRTPFA</sequence>
<keyword evidence="2" id="KW-1185">Reference proteome</keyword>
<reference evidence="1 2" key="1">
    <citation type="submission" date="2020-08" db="EMBL/GenBank/DDBJ databases">
        <title>Draft genome sequence of Parasphingopyxis sp. GrpM-11.</title>
        <authorList>
            <person name="Oh J."/>
            <person name="Roh D.-H."/>
        </authorList>
    </citation>
    <scope>NUCLEOTIDE SEQUENCE [LARGE SCALE GENOMIC DNA]</scope>
    <source>
        <strain evidence="1 2">GrpM-11</strain>
    </source>
</reference>
<accession>A0A842I3M5</accession>
<name>A0A842I3M5_9SPHN</name>
<comment type="caution">
    <text evidence="1">The sequence shown here is derived from an EMBL/GenBank/DDBJ whole genome shotgun (WGS) entry which is preliminary data.</text>
</comment>
<evidence type="ECO:0000313" key="2">
    <source>
        <dbReference type="Proteomes" id="UP000564378"/>
    </source>
</evidence>
<proteinExistence type="predicted"/>
<organism evidence="1 2">
    <name type="scientific">Parasphingopyxis marina</name>
    <dbReference type="NCBI Taxonomy" id="2761622"/>
    <lineage>
        <taxon>Bacteria</taxon>
        <taxon>Pseudomonadati</taxon>
        <taxon>Pseudomonadota</taxon>
        <taxon>Alphaproteobacteria</taxon>
        <taxon>Sphingomonadales</taxon>
        <taxon>Sphingomonadaceae</taxon>
        <taxon>Parasphingopyxis</taxon>
    </lineage>
</organism>
<gene>
    <name evidence="1" type="ORF">H6P80_13550</name>
</gene>
<dbReference type="Gene3D" id="1.10.530.10">
    <property type="match status" value="1"/>
</dbReference>
<protein>
    <submittedName>
        <fullName evidence="1">Uncharacterized protein</fullName>
    </submittedName>
</protein>
<dbReference type="Proteomes" id="UP000564378">
    <property type="component" value="Unassembled WGS sequence"/>
</dbReference>
<dbReference type="AlphaFoldDB" id="A0A842I3M5"/>
<dbReference type="EMBL" id="JACJVJ010000002">
    <property type="protein sequence ID" value="MBC2778644.1"/>
    <property type="molecule type" value="Genomic_DNA"/>
</dbReference>
<dbReference type="RefSeq" id="WP_185801886.1">
    <property type="nucleotide sequence ID" value="NZ_JACJVJ010000002.1"/>
</dbReference>
<evidence type="ECO:0000313" key="1">
    <source>
        <dbReference type="EMBL" id="MBC2778644.1"/>
    </source>
</evidence>